<comment type="function">
    <text evidence="1 6">Acylhydrolase that catalyzes the hydrolysis of phospholipids at the sn-1 position.</text>
</comment>
<dbReference type="InterPro" id="IPR002921">
    <property type="entry name" value="Fungal_lipase-type"/>
</dbReference>
<dbReference type="FunFam" id="3.40.50.1820:FF:000065">
    <property type="entry name" value="Phospholipase A1-II 3"/>
    <property type="match status" value="1"/>
</dbReference>
<dbReference type="InterPro" id="IPR029058">
    <property type="entry name" value="AB_hydrolase_fold"/>
</dbReference>
<dbReference type="Proteomes" id="UP000011116">
    <property type="component" value="Chromosome 1H"/>
</dbReference>
<feature type="compositionally biased region" description="Low complexity" evidence="7">
    <location>
        <begin position="1"/>
        <end position="15"/>
    </location>
</feature>
<dbReference type="CDD" id="cd00519">
    <property type="entry name" value="Lipase_3"/>
    <property type="match status" value="1"/>
</dbReference>
<gene>
    <name evidence="10" type="primary">LOC123419973</name>
</gene>
<evidence type="ECO:0000256" key="6">
    <source>
        <dbReference type="RuleBase" id="RU367093"/>
    </source>
</evidence>
<reference evidence="10" key="3">
    <citation type="submission" date="2020-10" db="EMBL/GenBank/DDBJ databases">
        <authorList>
            <person name="Scholz U."/>
            <person name="Mascher M."/>
            <person name="Fiebig A."/>
        </authorList>
    </citation>
    <scope>NUCLEOTIDE SEQUENCE [LARGE SCALE GENOMIC DNA]</scope>
    <source>
        <strain evidence="10">cv. Morex</strain>
    </source>
</reference>
<dbReference type="Gramene" id="HORVU.MOREX.r3.1HG0089140.1">
    <property type="protein sequence ID" value="HORVU.MOREX.r3.1HG0089140.1"/>
    <property type="gene ID" value="HORVU.MOREX.r3.1HG0089140"/>
</dbReference>
<dbReference type="STRING" id="112509.F2CQG3"/>
<dbReference type="EC" id="3.1.1.-" evidence="6"/>
<dbReference type="Gene3D" id="3.40.50.1820">
    <property type="entry name" value="alpha/beta hydrolase"/>
    <property type="match status" value="1"/>
</dbReference>
<dbReference type="OrthoDB" id="438440at2759"/>
<keyword evidence="3 6" id="KW-0378">Hydrolase</keyword>
<reference evidence="9" key="1">
    <citation type="journal article" date="2011" name="Plant Physiol.">
        <title>Comprehensive sequence analysis of 24,783 barley full-length cDNAs derived from 12 clone libraries.</title>
        <authorList>
            <person name="Matsumoto T."/>
            <person name="Tanaka T."/>
            <person name="Sakai H."/>
            <person name="Amano N."/>
            <person name="Kanamori H."/>
            <person name="Kurita K."/>
            <person name="Kikuta A."/>
            <person name="Kamiya K."/>
            <person name="Yamamoto M."/>
            <person name="Ikawa H."/>
            <person name="Fujii N."/>
            <person name="Hori K."/>
            <person name="Itoh T."/>
            <person name="Sato K."/>
        </authorList>
    </citation>
    <scope>NUCLEOTIDE SEQUENCE</scope>
    <source>
        <tissue evidence="9">Shoot</tissue>
    </source>
</reference>
<keyword evidence="11" id="KW-1185">Reference proteome</keyword>
<name>F2CQG3_HORVV</name>
<accession>F2CQG3</accession>
<evidence type="ECO:0000256" key="2">
    <source>
        <dbReference type="ARBA" id="ARBA00010701"/>
    </source>
</evidence>
<reference evidence="11" key="2">
    <citation type="journal article" date="2012" name="Nature">
        <title>A physical, genetic and functional sequence assembly of the barley genome.</title>
        <authorList>
            <consortium name="The International Barley Genome Sequencing Consortium"/>
            <person name="Mayer K.F."/>
            <person name="Waugh R."/>
            <person name="Brown J.W."/>
            <person name="Schulman A."/>
            <person name="Langridge P."/>
            <person name="Platzer M."/>
            <person name="Fincher G.B."/>
            <person name="Muehlbauer G.J."/>
            <person name="Sato K."/>
            <person name="Close T.J."/>
            <person name="Wise R.P."/>
            <person name="Stein N."/>
        </authorList>
    </citation>
    <scope>NUCLEOTIDE SEQUENCE [LARGE SCALE GENOMIC DNA]</scope>
    <source>
        <strain evidence="11">cv. Morex</strain>
    </source>
</reference>
<dbReference type="GeneID" id="123419973"/>
<protein>
    <recommendedName>
        <fullName evidence="6">Phospholipase A1</fullName>
        <ecNumber evidence="6">3.1.1.-</ecNumber>
    </recommendedName>
</protein>
<evidence type="ECO:0000313" key="9">
    <source>
        <dbReference type="EMBL" id="BAJ85084.1"/>
    </source>
</evidence>
<dbReference type="EnsemblPlants" id="HORVU.MOREX.r3.1HG0089140.1">
    <property type="protein sequence ID" value="HORVU.MOREX.r3.1HG0089140.1"/>
    <property type="gene ID" value="HORVU.MOREX.r3.1HG0089140"/>
</dbReference>
<keyword evidence="5 6" id="KW-0443">Lipid metabolism</keyword>
<proteinExistence type="evidence at transcript level"/>
<reference evidence="10" key="4">
    <citation type="submission" date="2022-01" db="UniProtKB">
        <authorList>
            <consortium name="EnsemblPlants"/>
        </authorList>
    </citation>
    <scope>IDENTIFICATION</scope>
    <source>
        <strain evidence="10">subsp. vulgare</strain>
    </source>
</reference>
<dbReference type="EMBL" id="AK353865">
    <property type="protein sequence ID" value="BAJ85084.1"/>
    <property type="molecule type" value="mRNA"/>
</dbReference>
<evidence type="ECO:0000259" key="8">
    <source>
        <dbReference type="Pfam" id="PF01764"/>
    </source>
</evidence>
<dbReference type="GO" id="GO:0005737">
    <property type="term" value="C:cytoplasm"/>
    <property type="evidence" value="ECO:0007669"/>
    <property type="project" value="UniProtKB-ARBA"/>
</dbReference>
<dbReference type="ExpressionAtlas" id="F2CQG3">
    <property type="expression patterns" value="baseline and differential"/>
</dbReference>
<dbReference type="InterPro" id="IPR033556">
    <property type="entry name" value="PLA"/>
</dbReference>
<feature type="region of interest" description="Disordered" evidence="7">
    <location>
        <begin position="1"/>
        <end position="27"/>
    </location>
</feature>
<comment type="similarity">
    <text evidence="2 6">Belongs to the AB hydrolase superfamily. Lipase family.</text>
</comment>
<organism evidence="9">
    <name type="scientific">Hordeum vulgare subsp. vulgare</name>
    <name type="common">Domesticated barley</name>
    <dbReference type="NCBI Taxonomy" id="112509"/>
    <lineage>
        <taxon>Eukaryota</taxon>
        <taxon>Viridiplantae</taxon>
        <taxon>Streptophyta</taxon>
        <taxon>Embryophyta</taxon>
        <taxon>Tracheophyta</taxon>
        <taxon>Spermatophyta</taxon>
        <taxon>Magnoliopsida</taxon>
        <taxon>Liliopsida</taxon>
        <taxon>Poales</taxon>
        <taxon>Poaceae</taxon>
        <taxon>BOP clade</taxon>
        <taxon>Pooideae</taxon>
        <taxon>Triticodae</taxon>
        <taxon>Triticeae</taxon>
        <taxon>Hordeinae</taxon>
        <taxon>Hordeum</taxon>
    </lineage>
</organism>
<evidence type="ECO:0000313" key="11">
    <source>
        <dbReference type="Proteomes" id="UP000011116"/>
    </source>
</evidence>
<dbReference type="SUPFAM" id="SSF53474">
    <property type="entry name" value="alpha/beta-Hydrolases"/>
    <property type="match status" value="1"/>
</dbReference>
<evidence type="ECO:0000256" key="3">
    <source>
        <dbReference type="ARBA" id="ARBA00022801"/>
    </source>
</evidence>
<evidence type="ECO:0000256" key="4">
    <source>
        <dbReference type="ARBA" id="ARBA00022963"/>
    </source>
</evidence>
<keyword evidence="4 6" id="KW-0442">Lipid degradation</keyword>
<dbReference type="OMA" id="GTINTRA"/>
<dbReference type="Pfam" id="PF01764">
    <property type="entry name" value="Lipase_3"/>
    <property type="match status" value="1"/>
</dbReference>
<dbReference type="PANTHER" id="PTHR31828:SF22">
    <property type="entry name" value="PHOSPHOLIPASE A1"/>
    <property type="match status" value="1"/>
</dbReference>
<feature type="domain" description="Fungal lipase-type" evidence="8">
    <location>
        <begin position="169"/>
        <end position="333"/>
    </location>
</feature>
<dbReference type="Gramene" id="HORVU.MOREX.r2.1HG0073360.1">
    <property type="protein sequence ID" value="HORVU.MOREX.r2.1HG0073360.1"/>
    <property type="gene ID" value="HORVU.MOREX.r2.1HG0073360"/>
</dbReference>
<evidence type="ECO:0000256" key="7">
    <source>
        <dbReference type="SAM" id="MobiDB-lite"/>
    </source>
</evidence>
<dbReference type="GO" id="GO:0008970">
    <property type="term" value="F:phospholipase A1 activity"/>
    <property type="evidence" value="ECO:0007669"/>
    <property type="project" value="UniProtKB-UniRule"/>
</dbReference>
<dbReference type="SMR" id="F2CQG3"/>
<evidence type="ECO:0000256" key="1">
    <source>
        <dbReference type="ARBA" id="ARBA00003523"/>
    </source>
</evidence>
<dbReference type="RefSeq" id="XP_044963180.1">
    <property type="nucleotide sequence ID" value="XM_045107245.1"/>
</dbReference>
<dbReference type="KEGG" id="hvg:123419973"/>
<dbReference type="AlphaFoldDB" id="F2CQG3"/>
<sequence length="437" mass="47738">MNNTLPVTAPTAHAPTPSPAPAPKLGAGNMASRWRELHGSDSWKGLLDPLDVDLRRSIIAYGELASAAHDGFNLEKRSPHAGLCLYSRDRLLSASTVTHPEYYKVTKFLYATCGGSTVSRLATSVPTVTSALFVQPLGKAEGTPTSNWMGYVAVATEEGVAALGRRDIVVVWRGTENDLEWEQDKDCRQVSAAPVLGRYAHDEYRNAEVHRGFLSVYTSSDNNSMYNKTSAREQVLEEVGRLMKEYKEEVTSITVTGHSLGASLATLTAIDMVANDVNVPPASNQPPCPVTAILLASPRVGNDAFKSAFGSFDHLRALHVANAKDIVPMNPPSVLLLMQYVDSATATIVIDTDRSPYVVHKMLTHHVLELYLHGVAGDHGDKADFQLVVPRDLALVNKTTDLLNDEHQVPACWWVIHRKCMAKGTDGQWKLDDFEEA</sequence>
<evidence type="ECO:0000256" key="5">
    <source>
        <dbReference type="ARBA" id="ARBA00023098"/>
    </source>
</evidence>
<evidence type="ECO:0000313" key="10">
    <source>
        <dbReference type="EnsemblPlants" id="HORVU.MOREX.r3.1HG0089140.1"/>
    </source>
</evidence>
<dbReference type="PANTHER" id="PTHR31828">
    <property type="entry name" value="PHOSPHOLIPASE A1-IIGAMMA"/>
    <property type="match status" value="1"/>
</dbReference>
<dbReference type="GO" id="GO:0016042">
    <property type="term" value="P:lipid catabolic process"/>
    <property type="evidence" value="ECO:0007669"/>
    <property type="project" value="UniProtKB-UniRule"/>
</dbReference>